<dbReference type="InterPro" id="IPR008929">
    <property type="entry name" value="Chondroitin_lyas"/>
</dbReference>
<proteinExistence type="predicted"/>
<organism evidence="7 8">
    <name type="scientific">Blautia acetigignens</name>
    <dbReference type="NCBI Taxonomy" id="2981783"/>
    <lineage>
        <taxon>Bacteria</taxon>
        <taxon>Bacillati</taxon>
        <taxon>Bacillota</taxon>
        <taxon>Clostridia</taxon>
        <taxon>Lachnospirales</taxon>
        <taxon>Lachnospiraceae</taxon>
        <taxon>Blautia</taxon>
    </lineage>
</organism>
<dbReference type="InterPro" id="IPR012480">
    <property type="entry name" value="Hepar_II_III_C"/>
</dbReference>
<feature type="domain" description="Heparin-sulfate lyase N-terminal" evidence="6">
    <location>
        <begin position="62"/>
        <end position="321"/>
    </location>
</feature>
<evidence type="ECO:0000256" key="3">
    <source>
        <dbReference type="ARBA" id="ARBA00022764"/>
    </source>
</evidence>
<evidence type="ECO:0000259" key="5">
    <source>
        <dbReference type="Pfam" id="PF07940"/>
    </source>
</evidence>
<dbReference type="Gene3D" id="2.70.98.70">
    <property type="match status" value="1"/>
</dbReference>
<feature type="domain" description="Heparinase II/III-like C-terminal" evidence="5">
    <location>
        <begin position="329"/>
        <end position="438"/>
    </location>
</feature>
<dbReference type="GO" id="GO:0016829">
    <property type="term" value="F:lyase activity"/>
    <property type="evidence" value="ECO:0007669"/>
    <property type="project" value="UniProtKB-KW"/>
</dbReference>
<sequence length="521" mass="60145">MLAKLGLYANTIKLMKASQLYYRIRKMMKMNCSVGCDVSSDAGQAEPITTVPELDFDPVFVERFPADEILTDKITILHTSKEFHWNQKWHFDDKSALWNFNLHYFEYLFPLIDAYRKTDDRNYLDKSVEIINCWIDQNPQKSGGEGWSPYTVDLRLTNWLSYYSYVNEDLDTKFREKLLKSIYEQYVFLSCHLEKDILGNHYFEDLKTLILCSLFFHDDSVLEISLKAFRKECKEEILPDGMHFELSPMYHKLILEGMIRVAVALRERGKPDTEIEHYLQPMLDVAWSFEEGLERVPLFNDSGNNVAKSLQALVTSGKEHFEIQPVYKAKFENSGFYIFKKDDWKLIVDAGQPGPTYIPGHAHCDAGSFELFKAGKPVIVNCGTYAYQCKERSFFRSTAAHNTVMVNDTEQSQCWGAFRMAKRCKVSVKSATEKSIVIELIDQKKQRVTRNIQMNDSLMITDYSEKNKLTAFIHLAGLIEVDITGDKKNLKGNYAPDYGEMSLIDVVEYSGVGEISAWVNF</sequence>
<comment type="caution">
    <text evidence="7">The sequence shown here is derived from an EMBL/GenBank/DDBJ whole genome shotgun (WGS) entry which is preliminary data.</text>
</comment>
<evidence type="ECO:0000259" key="6">
    <source>
        <dbReference type="Pfam" id="PF16889"/>
    </source>
</evidence>
<evidence type="ECO:0000313" key="7">
    <source>
        <dbReference type="EMBL" id="MEQ2413920.1"/>
    </source>
</evidence>
<protein>
    <submittedName>
        <fullName evidence="7">Alginate lyase family protein</fullName>
    </submittedName>
</protein>
<dbReference type="EMBL" id="JBBNFW010000179">
    <property type="protein sequence ID" value="MEQ2413920.1"/>
    <property type="molecule type" value="Genomic_DNA"/>
</dbReference>
<dbReference type="SUPFAM" id="SSF48230">
    <property type="entry name" value="Chondroitin AC/alginate lyase"/>
    <property type="match status" value="1"/>
</dbReference>
<dbReference type="Pfam" id="PF07940">
    <property type="entry name" value="Hepar_II_III_C"/>
    <property type="match status" value="1"/>
</dbReference>
<accession>A0ABV1CPR8</accession>
<name>A0ABV1CPR8_9FIRM</name>
<dbReference type="InterPro" id="IPR031680">
    <property type="entry name" value="Hepar_II_III_N"/>
</dbReference>
<reference evidence="7 8" key="1">
    <citation type="submission" date="2024-04" db="EMBL/GenBank/DDBJ databases">
        <title>Human intestinal bacterial collection.</title>
        <authorList>
            <person name="Pauvert C."/>
            <person name="Hitch T.C.A."/>
            <person name="Clavel T."/>
        </authorList>
    </citation>
    <scope>NUCLEOTIDE SEQUENCE [LARGE SCALE GENOMIC DNA]</scope>
    <source>
        <strain evidence="7 8">CLA-AA-H161</strain>
    </source>
</reference>
<dbReference type="PANTHER" id="PTHR39210:SF1">
    <property type="entry name" value="HEPARIN-SULFATE LYASE"/>
    <property type="match status" value="1"/>
</dbReference>
<dbReference type="Pfam" id="PF16889">
    <property type="entry name" value="Hepar_II_III_N"/>
    <property type="match status" value="1"/>
</dbReference>
<gene>
    <name evidence="7" type="ORF">AAAX94_12950</name>
</gene>
<keyword evidence="3" id="KW-0574">Periplasm</keyword>
<evidence type="ECO:0000256" key="4">
    <source>
        <dbReference type="ARBA" id="ARBA00023239"/>
    </source>
</evidence>
<evidence type="ECO:0000313" key="8">
    <source>
        <dbReference type="Proteomes" id="UP001470752"/>
    </source>
</evidence>
<keyword evidence="4 7" id="KW-0456">Lyase</keyword>
<evidence type="ECO:0000256" key="2">
    <source>
        <dbReference type="ARBA" id="ARBA00022729"/>
    </source>
</evidence>
<comment type="subcellular location">
    <subcellularLocation>
        <location evidence="1">Periplasm</location>
    </subcellularLocation>
</comment>
<dbReference type="Gene3D" id="1.50.10.100">
    <property type="entry name" value="Chondroitin AC/alginate lyase"/>
    <property type="match status" value="1"/>
</dbReference>
<evidence type="ECO:0000256" key="1">
    <source>
        <dbReference type="ARBA" id="ARBA00004418"/>
    </source>
</evidence>
<keyword evidence="8" id="KW-1185">Reference proteome</keyword>
<dbReference type="Proteomes" id="UP001470752">
    <property type="component" value="Unassembled WGS sequence"/>
</dbReference>
<dbReference type="RefSeq" id="WP_349084148.1">
    <property type="nucleotide sequence ID" value="NZ_JBBNFW010000179.1"/>
</dbReference>
<dbReference type="PANTHER" id="PTHR39210">
    <property type="entry name" value="HEPARIN-SULFATE LYASE"/>
    <property type="match status" value="1"/>
</dbReference>
<keyword evidence="2" id="KW-0732">Signal</keyword>